<dbReference type="Proteomes" id="UP001293593">
    <property type="component" value="Unassembled WGS sequence"/>
</dbReference>
<dbReference type="PANTHER" id="PTHR35318">
    <property type="entry name" value="BNAA10G08410D PROTEIN"/>
    <property type="match status" value="1"/>
</dbReference>
<accession>A0AAE1NBI7</accession>
<reference evidence="2" key="1">
    <citation type="submission" date="2023-10" db="EMBL/GenBank/DDBJ databases">
        <title>Chromosome-level genome of the transformable northern wattle, Acacia crassicarpa.</title>
        <authorList>
            <person name="Massaro I."/>
            <person name="Sinha N.R."/>
            <person name="Poethig S."/>
            <person name="Leichty A.R."/>
        </authorList>
    </citation>
    <scope>NUCLEOTIDE SEQUENCE</scope>
    <source>
        <strain evidence="2">Acra3RX</strain>
        <tissue evidence="2">Leaf</tissue>
    </source>
</reference>
<gene>
    <name evidence="2" type="ORF">QN277_002812</name>
</gene>
<dbReference type="EMBL" id="JAWXYG010000001">
    <property type="protein sequence ID" value="KAK4286226.1"/>
    <property type="molecule type" value="Genomic_DNA"/>
</dbReference>
<protein>
    <submittedName>
        <fullName evidence="2">Uncharacterized protein</fullName>
    </submittedName>
</protein>
<comment type="caution">
    <text evidence="2">The sequence shown here is derived from an EMBL/GenBank/DDBJ whole genome shotgun (WGS) entry which is preliminary data.</text>
</comment>
<sequence>MKLFLECSSCYRPHNTPASTAPPSDTDSHRDLDPAPQRGRLQRSLWRPSLSVIMEDSVDQHRHTNLDKNNKSQKKLSAKPRSSLSRSCSYHTDNRTRNGILPPVIVISPFSATPYMF</sequence>
<evidence type="ECO:0000313" key="3">
    <source>
        <dbReference type="Proteomes" id="UP001293593"/>
    </source>
</evidence>
<evidence type="ECO:0000256" key="1">
    <source>
        <dbReference type="SAM" id="MobiDB-lite"/>
    </source>
</evidence>
<feature type="compositionally biased region" description="Basic and acidic residues" evidence="1">
    <location>
        <begin position="58"/>
        <end position="70"/>
    </location>
</feature>
<feature type="compositionally biased region" description="Polar residues" evidence="1">
    <location>
        <begin position="80"/>
        <end position="91"/>
    </location>
</feature>
<organism evidence="2 3">
    <name type="scientific">Acacia crassicarpa</name>
    <name type="common">northern wattle</name>
    <dbReference type="NCBI Taxonomy" id="499986"/>
    <lineage>
        <taxon>Eukaryota</taxon>
        <taxon>Viridiplantae</taxon>
        <taxon>Streptophyta</taxon>
        <taxon>Embryophyta</taxon>
        <taxon>Tracheophyta</taxon>
        <taxon>Spermatophyta</taxon>
        <taxon>Magnoliopsida</taxon>
        <taxon>eudicotyledons</taxon>
        <taxon>Gunneridae</taxon>
        <taxon>Pentapetalae</taxon>
        <taxon>rosids</taxon>
        <taxon>fabids</taxon>
        <taxon>Fabales</taxon>
        <taxon>Fabaceae</taxon>
        <taxon>Caesalpinioideae</taxon>
        <taxon>mimosoid clade</taxon>
        <taxon>Acacieae</taxon>
        <taxon>Acacia</taxon>
    </lineage>
</organism>
<name>A0AAE1NBI7_9FABA</name>
<dbReference type="PANTHER" id="PTHR35318:SF2">
    <property type="entry name" value="OS08G0138900 PROTEIN"/>
    <property type="match status" value="1"/>
</dbReference>
<feature type="region of interest" description="Disordered" evidence="1">
    <location>
        <begin position="11"/>
        <end position="95"/>
    </location>
</feature>
<evidence type="ECO:0000313" key="2">
    <source>
        <dbReference type="EMBL" id="KAK4286226.1"/>
    </source>
</evidence>
<proteinExistence type="predicted"/>
<feature type="compositionally biased region" description="Polar residues" evidence="1">
    <location>
        <begin position="16"/>
        <end position="25"/>
    </location>
</feature>
<dbReference type="AlphaFoldDB" id="A0AAE1NBI7"/>
<keyword evidence="3" id="KW-1185">Reference proteome</keyword>